<dbReference type="InterPro" id="IPR025874">
    <property type="entry name" value="DZR"/>
</dbReference>
<gene>
    <name evidence="4" type="ORF">ASZ90_017638</name>
</gene>
<feature type="domain" description="DZANK-type" evidence="3">
    <location>
        <begin position="3"/>
        <end position="49"/>
    </location>
</feature>
<feature type="transmembrane region" description="Helical" evidence="2">
    <location>
        <begin position="303"/>
        <end position="319"/>
    </location>
</feature>
<feature type="transmembrane region" description="Helical" evidence="2">
    <location>
        <begin position="208"/>
        <end position="227"/>
    </location>
</feature>
<proteinExistence type="predicted"/>
<feature type="transmembrane region" description="Helical" evidence="2">
    <location>
        <begin position="233"/>
        <end position="255"/>
    </location>
</feature>
<feature type="compositionally biased region" description="Basic and acidic residues" evidence="1">
    <location>
        <begin position="619"/>
        <end position="650"/>
    </location>
</feature>
<feature type="compositionally biased region" description="Basic and acidic residues" evidence="1">
    <location>
        <begin position="672"/>
        <end position="719"/>
    </location>
</feature>
<reference evidence="4" key="1">
    <citation type="journal article" date="2015" name="Proc. Natl. Acad. Sci. U.S.A.">
        <title>Networks of energetic and metabolic interactions define dynamics in microbial communities.</title>
        <authorList>
            <person name="Embree M."/>
            <person name="Liu J.K."/>
            <person name="Al-Bassam M.M."/>
            <person name="Zengler K."/>
        </authorList>
    </citation>
    <scope>NUCLEOTIDE SEQUENCE</scope>
</reference>
<feature type="compositionally biased region" description="Basic and acidic residues" evidence="1">
    <location>
        <begin position="445"/>
        <end position="465"/>
    </location>
</feature>
<feature type="compositionally biased region" description="Basic and acidic residues" evidence="1">
    <location>
        <begin position="517"/>
        <end position="609"/>
    </location>
</feature>
<sequence length="1024" mass="113206">MFCENCGASIPEYGRFCPDCGATVVNTIIDCSACGAKVEPGTSFCSNCGNAVASSVQLAYGNPGAGAYHQPPCTPEGSGGFDSETGPPHQGPRKALTWGNLLGEIWTKTWQAVLKALPMSILLFVISMVIHTFLLVGPNGGFAPYGFMGSQLLATKGNIISTTVLWTLLSTFIFSSIARKKQGKPGFLASLPAIPGQMSEFVKNNQKAAPAAILTGAGMALVIAGLMSGTSNMVLAIGVSALFASPLGKLVALLLRSTWNAIWQTLGVKGKQLESHAAIEGYLNMVGTACGFLLGVILIWDSFFGLVILGAAAAMMFSDRDKGKGMPVMPMIIFLIALFHFLGDTGILTGGHVLLADDGGSAEVGGWGNWVGSAGSGRAVAHGVPPAVGAALGPALGNALVNIDPDSYDTGEDDGYDQDYVPEDGPPDAPYDGPGYQSADAPEGEETKYDGEGYDKYGYDREGYDRNGYDRKGYSRWGYDRNGWDREGYDQNGYDHNGYDRNGYDLDGYDHNGYDSNGYHRDGYDDDGYDKNGYDDQGFDRSGYDREGYNHDGYDRNGYDRDGWHRDGYDENGYDKNGFDRDGIDRDGYDKNGYDRDGYDRNGLDRDGYDGDGYNQQGYDRDGIDRDGYNRDGYDRDGFNQDGYDKEGFGRDGYNQDGYDRDGYDQNGYNKDGYDKDGYDSEGYDDKGLGRDGFDREGYDQDGYDQKGVDREGYDRDGYDSNGFDRNGYNRDGFNEQGRDAEGYDHLGYDEEGYDRAGFDSTGYNKDGFDKNGFDKNGLDKDGFNEQGYNKDGYNRSGFNKDGWDSEGYDVIGLDRQGYDRDGLDVHGFTRQENLDKAMDQIIKDRMAEHYYVRNPGLPEKFWNNTLGWVWNEKLGDWKGGQCGEYGEWGAKWVKDSVKEIYGDDVVVESITLERNSNVNHRATLVILPDGERKVLDFWDGMQKGSGQIMDEKDWVKKWNEKLGEPWWGQNEILERPAMQVDLKAYMNQYGDEKGKAAFLRYYEKQGQLGAAQSVLNSYGKEPW</sequence>
<evidence type="ECO:0000256" key="1">
    <source>
        <dbReference type="SAM" id="MobiDB-lite"/>
    </source>
</evidence>
<accession>A0A0W8E8L2</accession>
<feature type="transmembrane region" description="Helical" evidence="2">
    <location>
        <begin position="116"/>
        <end position="137"/>
    </location>
</feature>
<evidence type="ECO:0000256" key="2">
    <source>
        <dbReference type="SAM" id="Phobius"/>
    </source>
</evidence>
<evidence type="ECO:0000313" key="4">
    <source>
        <dbReference type="EMBL" id="KUG04959.1"/>
    </source>
</evidence>
<feature type="transmembrane region" description="Helical" evidence="2">
    <location>
        <begin position="157"/>
        <end position="178"/>
    </location>
</feature>
<feature type="compositionally biased region" description="Acidic residues" evidence="1">
    <location>
        <begin position="406"/>
        <end position="426"/>
    </location>
</feature>
<keyword evidence="2" id="KW-0812">Transmembrane</keyword>
<dbReference type="EMBL" id="LNQE01001834">
    <property type="protein sequence ID" value="KUG04959.1"/>
    <property type="molecule type" value="Genomic_DNA"/>
</dbReference>
<comment type="caution">
    <text evidence="4">The sequence shown here is derived from an EMBL/GenBank/DDBJ whole genome shotgun (WGS) entry which is preliminary data.</text>
</comment>
<name>A0A0W8E8L2_9ZZZZ</name>
<feature type="region of interest" description="Disordered" evidence="1">
    <location>
        <begin position="403"/>
        <end position="465"/>
    </location>
</feature>
<keyword evidence="2" id="KW-0472">Membrane</keyword>
<feature type="region of interest" description="Disordered" evidence="1">
    <location>
        <begin position="517"/>
        <end position="741"/>
    </location>
</feature>
<dbReference type="AlphaFoldDB" id="A0A0W8E8L2"/>
<protein>
    <recommendedName>
        <fullName evidence="3">DZANK-type domain-containing protein</fullName>
    </recommendedName>
</protein>
<dbReference type="Pfam" id="PF12773">
    <property type="entry name" value="DZR"/>
    <property type="match status" value="1"/>
</dbReference>
<organism evidence="4">
    <name type="scientific">hydrocarbon metagenome</name>
    <dbReference type="NCBI Taxonomy" id="938273"/>
    <lineage>
        <taxon>unclassified sequences</taxon>
        <taxon>metagenomes</taxon>
        <taxon>ecological metagenomes</taxon>
    </lineage>
</organism>
<keyword evidence="2" id="KW-1133">Transmembrane helix</keyword>
<evidence type="ECO:0000259" key="3">
    <source>
        <dbReference type="Pfam" id="PF12773"/>
    </source>
</evidence>